<dbReference type="RefSeq" id="WP_136963215.1">
    <property type="nucleotide sequence ID" value="NZ_CP039690.1"/>
</dbReference>
<keyword evidence="2" id="KW-1185">Reference proteome</keyword>
<proteinExistence type="predicted"/>
<dbReference type="KEGG" id="pstg:E8M01_28325"/>
<sequence>MRDDIARPGPRCLYSLQDIRQMRLKFDQTCEELGLFHEDREARAAVGRAVVKAFATGLAETPPTFATETLPFEGEGAAVRTRSGGSPYGIRHRRLIDSA</sequence>
<name>A0A4D7BCP7_9HYPH</name>
<evidence type="ECO:0000313" key="1">
    <source>
        <dbReference type="EMBL" id="QCI67788.1"/>
    </source>
</evidence>
<reference evidence="1 2" key="1">
    <citation type="submission" date="2019-04" db="EMBL/GenBank/DDBJ databases">
        <title>Phreatobacter aquaticus sp. nov.</title>
        <authorList>
            <person name="Choi A."/>
        </authorList>
    </citation>
    <scope>NUCLEOTIDE SEQUENCE [LARGE SCALE GENOMIC DNA]</scope>
    <source>
        <strain evidence="1 2">KCTC 52518</strain>
    </source>
</reference>
<gene>
    <name evidence="1" type="ORF">E8M01_28325</name>
</gene>
<dbReference type="Proteomes" id="UP000298781">
    <property type="component" value="Chromosome"/>
</dbReference>
<dbReference type="OrthoDB" id="8480970at2"/>
<accession>A0A4D7BCP7</accession>
<protein>
    <submittedName>
        <fullName evidence="1">Uncharacterized protein</fullName>
    </submittedName>
</protein>
<dbReference type="EMBL" id="CP039690">
    <property type="protein sequence ID" value="QCI67788.1"/>
    <property type="molecule type" value="Genomic_DNA"/>
</dbReference>
<evidence type="ECO:0000313" key="2">
    <source>
        <dbReference type="Proteomes" id="UP000298781"/>
    </source>
</evidence>
<dbReference type="AlphaFoldDB" id="A0A4D7BCP7"/>
<organism evidence="1 2">
    <name type="scientific">Phreatobacter stygius</name>
    <dbReference type="NCBI Taxonomy" id="1940610"/>
    <lineage>
        <taxon>Bacteria</taxon>
        <taxon>Pseudomonadati</taxon>
        <taxon>Pseudomonadota</taxon>
        <taxon>Alphaproteobacteria</taxon>
        <taxon>Hyphomicrobiales</taxon>
        <taxon>Phreatobacteraceae</taxon>
        <taxon>Phreatobacter</taxon>
    </lineage>
</organism>